<feature type="domain" description="Reverse transcriptase Ty1/copia-type" evidence="1">
    <location>
        <begin position="6"/>
        <end position="90"/>
    </location>
</feature>
<dbReference type="PANTHER" id="PTHR11439:SF517">
    <property type="entry name" value="CYSTEINE-RICH RLK (RECEPTOR-LIKE PROTEIN KINASE) 8"/>
    <property type="match status" value="1"/>
</dbReference>
<proteinExistence type="predicted"/>
<keyword evidence="3" id="KW-1185">Reference proteome</keyword>
<reference evidence="2" key="1">
    <citation type="journal article" date="2023" name="Plant J.">
        <title>The genome of the king protea, Protea cynaroides.</title>
        <authorList>
            <person name="Chang J."/>
            <person name="Duong T.A."/>
            <person name="Schoeman C."/>
            <person name="Ma X."/>
            <person name="Roodt D."/>
            <person name="Barker N."/>
            <person name="Li Z."/>
            <person name="Van de Peer Y."/>
            <person name="Mizrachi E."/>
        </authorList>
    </citation>
    <scope>NUCLEOTIDE SEQUENCE</scope>
    <source>
        <tissue evidence="2">Young leaves</tissue>
    </source>
</reference>
<protein>
    <recommendedName>
        <fullName evidence="1">Reverse transcriptase Ty1/copia-type domain-containing protein</fullName>
    </recommendedName>
</protein>
<sequence length="181" mass="21112">MNENGDMLLVCLYVDDLIFTGNNPKMFEEFKKAMPQEFEMTDIGLMSYYLGIEVKQMEKWIFISQEMYAKIQKLKKFKINDCKPINKPVEIGIKLSKNEAREIVDPTLVKSLVRSLRYLTCYGVGLVSHYMEALTTTHWMTTKRIMHYIKGTLNFGLFYSSSNDFKLVGYSDSDWVGDLDY</sequence>
<comment type="caution">
    <text evidence="2">The sequence shown here is derived from an EMBL/GenBank/DDBJ whole genome shotgun (WGS) entry which is preliminary data.</text>
</comment>
<dbReference type="AlphaFoldDB" id="A0A9Q0H8M4"/>
<dbReference type="InterPro" id="IPR013103">
    <property type="entry name" value="RVT_2"/>
</dbReference>
<name>A0A9Q0H8M4_9MAGN</name>
<evidence type="ECO:0000259" key="1">
    <source>
        <dbReference type="Pfam" id="PF07727"/>
    </source>
</evidence>
<dbReference type="OrthoDB" id="1740642at2759"/>
<evidence type="ECO:0000313" key="2">
    <source>
        <dbReference type="EMBL" id="KAJ4961986.1"/>
    </source>
</evidence>
<dbReference type="PANTHER" id="PTHR11439">
    <property type="entry name" value="GAG-POL-RELATED RETROTRANSPOSON"/>
    <property type="match status" value="1"/>
</dbReference>
<dbReference type="EMBL" id="JAMYWD010000009">
    <property type="protein sequence ID" value="KAJ4961986.1"/>
    <property type="molecule type" value="Genomic_DNA"/>
</dbReference>
<evidence type="ECO:0000313" key="3">
    <source>
        <dbReference type="Proteomes" id="UP001141806"/>
    </source>
</evidence>
<accession>A0A9Q0H8M4</accession>
<gene>
    <name evidence="2" type="ORF">NE237_021896</name>
</gene>
<dbReference type="Pfam" id="PF07727">
    <property type="entry name" value="RVT_2"/>
    <property type="match status" value="1"/>
</dbReference>
<organism evidence="2 3">
    <name type="scientific">Protea cynaroides</name>
    <dbReference type="NCBI Taxonomy" id="273540"/>
    <lineage>
        <taxon>Eukaryota</taxon>
        <taxon>Viridiplantae</taxon>
        <taxon>Streptophyta</taxon>
        <taxon>Embryophyta</taxon>
        <taxon>Tracheophyta</taxon>
        <taxon>Spermatophyta</taxon>
        <taxon>Magnoliopsida</taxon>
        <taxon>Proteales</taxon>
        <taxon>Proteaceae</taxon>
        <taxon>Protea</taxon>
    </lineage>
</organism>
<dbReference type="Proteomes" id="UP001141806">
    <property type="component" value="Unassembled WGS sequence"/>
</dbReference>